<gene>
    <name evidence="1" type="ORF">L1987_66138</name>
</gene>
<keyword evidence="2" id="KW-1185">Reference proteome</keyword>
<dbReference type="EMBL" id="CM042039">
    <property type="protein sequence ID" value="KAI3726341.1"/>
    <property type="molecule type" value="Genomic_DNA"/>
</dbReference>
<reference evidence="1 2" key="2">
    <citation type="journal article" date="2022" name="Mol. Ecol. Resour.">
        <title>The genomes of chicory, endive, great burdock and yacon provide insights into Asteraceae paleo-polyploidization history and plant inulin production.</title>
        <authorList>
            <person name="Fan W."/>
            <person name="Wang S."/>
            <person name="Wang H."/>
            <person name="Wang A."/>
            <person name="Jiang F."/>
            <person name="Liu H."/>
            <person name="Zhao H."/>
            <person name="Xu D."/>
            <person name="Zhang Y."/>
        </authorList>
    </citation>
    <scope>NUCLEOTIDE SEQUENCE [LARGE SCALE GENOMIC DNA]</scope>
    <source>
        <strain evidence="2">cv. Yunnan</strain>
        <tissue evidence="1">Leaves</tissue>
    </source>
</reference>
<reference evidence="2" key="1">
    <citation type="journal article" date="2022" name="Mol. Ecol. Resour.">
        <title>The genomes of chicory, endive, great burdock and yacon provide insights into Asteraceae palaeo-polyploidization history and plant inulin production.</title>
        <authorList>
            <person name="Fan W."/>
            <person name="Wang S."/>
            <person name="Wang H."/>
            <person name="Wang A."/>
            <person name="Jiang F."/>
            <person name="Liu H."/>
            <person name="Zhao H."/>
            <person name="Xu D."/>
            <person name="Zhang Y."/>
        </authorList>
    </citation>
    <scope>NUCLEOTIDE SEQUENCE [LARGE SCALE GENOMIC DNA]</scope>
    <source>
        <strain evidence="2">cv. Yunnan</strain>
    </source>
</reference>
<protein>
    <submittedName>
        <fullName evidence="1">Uncharacterized protein</fullName>
    </submittedName>
</protein>
<dbReference type="Proteomes" id="UP001056120">
    <property type="component" value="Linkage Group LG22"/>
</dbReference>
<evidence type="ECO:0000313" key="1">
    <source>
        <dbReference type="EMBL" id="KAI3726341.1"/>
    </source>
</evidence>
<name>A0ACB9BWG2_9ASTR</name>
<organism evidence="1 2">
    <name type="scientific">Smallanthus sonchifolius</name>
    <dbReference type="NCBI Taxonomy" id="185202"/>
    <lineage>
        <taxon>Eukaryota</taxon>
        <taxon>Viridiplantae</taxon>
        <taxon>Streptophyta</taxon>
        <taxon>Embryophyta</taxon>
        <taxon>Tracheophyta</taxon>
        <taxon>Spermatophyta</taxon>
        <taxon>Magnoliopsida</taxon>
        <taxon>eudicotyledons</taxon>
        <taxon>Gunneridae</taxon>
        <taxon>Pentapetalae</taxon>
        <taxon>asterids</taxon>
        <taxon>campanulids</taxon>
        <taxon>Asterales</taxon>
        <taxon>Asteraceae</taxon>
        <taxon>Asteroideae</taxon>
        <taxon>Heliantheae alliance</taxon>
        <taxon>Millerieae</taxon>
        <taxon>Smallanthus</taxon>
    </lineage>
</organism>
<accession>A0ACB9BWG2</accession>
<proteinExistence type="predicted"/>
<comment type="caution">
    <text evidence="1">The sequence shown here is derived from an EMBL/GenBank/DDBJ whole genome shotgun (WGS) entry which is preliminary data.</text>
</comment>
<evidence type="ECO:0000313" key="2">
    <source>
        <dbReference type="Proteomes" id="UP001056120"/>
    </source>
</evidence>
<sequence>MFVGRTGITDRKNCYAEIHGIPLQFRTDQAFNQIGNSFGKLAWPSEFSWKDDIVAYGVCHVLVNGIRKIDELIRVTWEDKCFEVKVIEDDNHRLPDFSSVNLDSQSESEDISDDDIPSYEDSDDEQAMKNEQPCAPVNLQSPTKVGDNNDINEKSSSNGGVSDSKVEESVFNSKQVDTHAGNTISSKTRFEVGSQLGDPIEVDQVHNATSDSSNTLDQDFVGPLSTGDGEAQLNSFDLNKSIRSEEFIYTPISRNRIPVKSTNFINSTASSIGSMNSRRMGNFWKVRSVISSHEREALRSEGVS</sequence>